<name>A0A5N5SNJ9_9CRUS</name>
<proteinExistence type="predicted"/>
<accession>A0A5N5SNJ9</accession>
<feature type="domain" description="ATP-dependent DNA helicase RecQ zinc-binding" evidence="2">
    <location>
        <begin position="1"/>
        <end position="34"/>
    </location>
</feature>
<feature type="compositionally biased region" description="Basic and acidic residues" evidence="1">
    <location>
        <begin position="118"/>
        <end position="141"/>
    </location>
</feature>
<protein>
    <recommendedName>
        <fullName evidence="2">ATP-dependent DNA helicase RecQ zinc-binding domain-containing protein</fullName>
    </recommendedName>
</protein>
<dbReference type="EMBL" id="SEYY01022959">
    <property type="protein sequence ID" value="KAB7495169.1"/>
    <property type="molecule type" value="Genomic_DNA"/>
</dbReference>
<dbReference type="InterPro" id="IPR032284">
    <property type="entry name" value="RecQ_Zn-bd"/>
</dbReference>
<dbReference type="Pfam" id="PF16124">
    <property type="entry name" value="RecQ_Zn_bind"/>
    <property type="match status" value="1"/>
</dbReference>
<dbReference type="Gene3D" id="1.10.10.10">
    <property type="entry name" value="Winged helix-like DNA-binding domain superfamily/Winged helix DNA-binding domain"/>
    <property type="match status" value="1"/>
</dbReference>
<evidence type="ECO:0000256" key="1">
    <source>
        <dbReference type="SAM" id="MobiDB-lite"/>
    </source>
</evidence>
<evidence type="ECO:0000313" key="3">
    <source>
        <dbReference type="EMBL" id="KAB7495169.1"/>
    </source>
</evidence>
<dbReference type="OrthoDB" id="10261556at2759"/>
<gene>
    <name evidence="3" type="ORF">Anas_05180</name>
</gene>
<comment type="caution">
    <text evidence="3">The sequence shown here is derived from an EMBL/GenBank/DDBJ whole genome shotgun (WGS) entry which is preliminary data.</text>
</comment>
<reference evidence="3 4" key="1">
    <citation type="journal article" date="2019" name="PLoS Biol.">
        <title>Sex chromosomes control vertical transmission of feminizing Wolbachia symbionts in an isopod.</title>
        <authorList>
            <person name="Becking T."/>
            <person name="Chebbi M.A."/>
            <person name="Giraud I."/>
            <person name="Moumen B."/>
            <person name="Laverre T."/>
            <person name="Caubet Y."/>
            <person name="Peccoud J."/>
            <person name="Gilbert C."/>
            <person name="Cordaux R."/>
        </authorList>
    </citation>
    <scope>NUCLEOTIDE SEQUENCE [LARGE SCALE GENOMIC DNA]</scope>
    <source>
        <strain evidence="3">ANa2</strain>
        <tissue evidence="3">Whole body excluding digestive tract and cuticle</tissue>
    </source>
</reference>
<dbReference type="InterPro" id="IPR036388">
    <property type="entry name" value="WH-like_DNA-bd_sf"/>
</dbReference>
<sequence>MIDYCELPICRHNSFARYFGDSKPDCRKQCDFCTNSKQTEKRVDDFKACLMRKKEFRFGPSNVTEDFDESDLYEGGRRGQKRLYEDYENDDESEGIDTEGKRMRESLIKEQFALRRKGGAEKSLKRKKEEDEKKEEEERAGRSRLKAVQYTGTKIVGLNIATRESYWQLILQSLIKNYDTCIVLPQYESNTANKLSERDIEDIALDLEYQKFTSNSVKMMYQKGMMSVMMNIRKNTEANKMQEELLTHTPTLSLMQALQLRLKMKLKPQRSKVDKENPKQT</sequence>
<dbReference type="AlphaFoldDB" id="A0A5N5SNJ9"/>
<dbReference type="Proteomes" id="UP000326759">
    <property type="component" value="Unassembled WGS sequence"/>
</dbReference>
<feature type="region of interest" description="Disordered" evidence="1">
    <location>
        <begin position="118"/>
        <end position="142"/>
    </location>
</feature>
<evidence type="ECO:0000259" key="2">
    <source>
        <dbReference type="Pfam" id="PF16124"/>
    </source>
</evidence>
<evidence type="ECO:0000313" key="4">
    <source>
        <dbReference type="Proteomes" id="UP000326759"/>
    </source>
</evidence>
<organism evidence="3 4">
    <name type="scientific">Armadillidium nasatum</name>
    <dbReference type="NCBI Taxonomy" id="96803"/>
    <lineage>
        <taxon>Eukaryota</taxon>
        <taxon>Metazoa</taxon>
        <taxon>Ecdysozoa</taxon>
        <taxon>Arthropoda</taxon>
        <taxon>Crustacea</taxon>
        <taxon>Multicrustacea</taxon>
        <taxon>Malacostraca</taxon>
        <taxon>Eumalacostraca</taxon>
        <taxon>Peracarida</taxon>
        <taxon>Isopoda</taxon>
        <taxon>Oniscidea</taxon>
        <taxon>Crinocheta</taxon>
        <taxon>Armadillidiidae</taxon>
        <taxon>Armadillidium</taxon>
    </lineage>
</organism>
<keyword evidence="4" id="KW-1185">Reference proteome</keyword>